<evidence type="ECO:0000256" key="3">
    <source>
        <dbReference type="ARBA" id="ARBA00023125"/>
    </source>
</evidence>
<dbReference type="GO" id="GO:0000981">
    <property type="term" value="F:DNA-binding transcription factor activity, RNA polymerase II-specific"/>
    <property type="evidence" value="ECO:0007669"/>
    <property type="project" value="InterPro"/>
</dbReference>
<evidence type="ECO:0000313" key="11">
    <source>
        <dbReference type="RefSeq" id="XP_036355485.1"/>
    </source>
</evidence>
<dbReference type="PANTHER" id="PTHR45771">
    <property type="entry name" value="HOMEOTIC PROTEIN DEFORMED"/>
    <property type="match status" value="1"/>
</dbReference>
<feature type="compositionally biased region" description="Low complexity" evidence="8">
    <location>
        <begin position="140"/>
        <end position="160"/>
    </location>
</feature>
<evidence type="ECO:0000256" key="6">
    <source>
        <dbReference type="PROSITE-ProRule" id="PRU00108"/>
    </source>
</evidence>
<dbReference type="InterPro" id="IPR050609">
    <property type="entry name" value="Antp_homeobox_Deformed_sf"/>
</dbReference>
<keyword evidence="2" id="KW-0217">Developmental protein</keyword>
<feature type="domain" description="Homeobox" evidence="9">
    <location>
        <begin position="66"/>
        <end position="126"/>
    </location>
</feature>
<dbReference type="InterPro" id="IPR009057">
    <property type="entry name" value="Homeodomain-like_sf"/>
</dbReference>
<organism evidence="10 11">
    <name type="scientific">Octopus sinensis</name>
    <name type="common">East Asian common octopus</name>
    <dbReference type="NCBI Taxonomy" id="2607531"/>
    <lineage>
        <taxon>Eukaryota</taxon>
        <taxon>Metazoa</taxon>
        <taxon>Spiralia</taxon>
        <taxon>Lophotrochozoa</taxon>
        <taxon>Mollusca</taxon>
        <taxon>Cephalopoda</taxon>
        <taxon>Coleoidea</taxon>
        <taxon>Octopodiformes</taxon>
        <taxon>Octopoda</taxon>
        <taxon>Incirrata</taxon>
        <taxon>Octopodidae</taxon>
        <taxon>Octopus</taxon>
    </lineage>
</organism>
<keyword evidence="10" id="KW-1185">Reference proteome</keyword>
<dbReference type="KEGG" id="osn:115230279"/>
<keyword evidence="4 6" id="KW-0371">Homeobox</keyword>
<proteinExistence type="predicted"/>
<comment type="subcellular location">
    <subcellularLocation>
        <location evidence="1 6 7">Nucleus</location>
    </subcellularLocation>
</comment>
<evidence type="ECO:0000256" key="8">
    <source>
        <dbReference type="SAM" id="MobiDB-lite"/>
    </source>
</evidence>
<keyword evidence="5 6" id="KW-0539">Nucleus</keyword>
<evidence type="ECO:0000256" key="1">
    <source>
        <dbReference type="ARBA" id="ARBA00004123"/>
    </source>
</evidence>
<dbReference type="InterPro" id="IPR017970">
    <property type="entry name" value="Homeobox_CS"/>
</dbReference>
<feature type="DNA-binding region" description="Homeobox" evidence="6">
    <location>
        <begin position="68"/>
        <end position="127"/>
    </location>
</feature>
<evidence type="ECO:0000259" key="9">
    <source>
        <dbReference type="PROSITE" id="PS50071"/>
    </source>
</evidence>
<dbReference type="GO" id="GO:0009952">
    <property type="term" value="P:anterior/posterior pattern specification"/>
    <property type="evidence" value="ECO:0007669"/>
    <property type="project" value="TreeGrafter"/>
</dbReference>
<dbReference type="InterPro" id="IPR001356">
    <property type="entry name" value="HD"/>
</dbReference>
<dbReference type="GO" id="GO:0000978">
    <property type="term" value="F:RNA polymerase II cis-regulatory region sequence-specific DNA binding"/>
    <property type="evidence" value="ECO:0007669"/>
    <property type="project" value="TreeGrafter"/>
</dbReference>
<dbReference type="RefSeq" id="XP_036355485.1">
    <property type="nucleotide sequence ID" value="XM_036499592.1"/>
</dbReference>
<evidence type="ECO:0000256" key="2">
    <source>
        <dbReference type="ARBA" id="ARBA00022473"/>
    </source>
</evidence>
<dbReference type="PANTHER" id="PTHR45771:SF6">
    <property type="entry name" value="HOMEOTIC PROTEIN SEX COMBS REDUCED"/>
    <property type="match status" value="1"/>
</dbReference>
<accession>A0A7E6EKI3</accession>
<dbReference type="PRINTS" id="PR00024">
    <property type="entry name" value="HOMEOBOX"/>
</dbReference>
<dbReference type="PROSITE" id="PS00027">
    <property type="entry name" value="HOMEOBOX_1"/>
    <property type="match status" value="1"/>
</dbReference>
<evidence type="ECO:0000313" key="10">
    <source>
        <dbReference type="Proteomes" id="UP000515154"/>
    </source>
</evidence>
<keyword evidence="3 6" id="KW-0238">DNA-binding</keyword>
<dbReference type="SMART" id="SM00389">
    <property type="entry name" value="HOX"/>
    <property type="match status" value="1"/>
</dbReference>
<dbReference type="Proteomes" id="UP000515154">
    <property type="component" value="Unplaced"/>
</dbReference>
<dbReference type="GO" id="GO:0045944">
    <property type="term" value="P:positive regulation of transcription by RNA polymerase II"/>
    <property type="evidence" value="ECO:0007669"/>
    <property type="project" value="TreeGrafter"/>
</dbReference>
<gene>
    <name evidence="11" type="primary">LOC115230279</name>
</gene>
<dbReference type="PROSITE" id="PS50071">
    <property type="entry name" value="HOMEOBOX_2"/>
    <property type="match status" value="1"/>
</dbReference>
<dbReference type="Pfam" id="PF00046">
    <property type="entry name" value="Homeodomain"/>
    <property type="match status" value="1"/>
</dbReference>
<dbReference type="InterPro" id="IPR020479">
    <property type="entry name" value="HD_metazoa"/>
</dbReference>
<name>A0A7E6EKI3_9MOLL</name>
<dbReference type="GO" id="GO:0005654">
    <property type="term" value="C:nucleoplasm"/>
    <property type="evidence" value="ECO:0007669"/>
    <property type="project" value="TreeGrafter"/>
</dbReference>
<protein>
    <submittedName>
        <fullName evidence="11">Homeobox protein Hox-C4a-like</fullName>
    </submittedName>
</protein>
<feature type="region of interest" description="Disordered" evidence="8">
    <location>
        <begin position="134"/>
        <end position="160"/>
    </location>
</feature>
<reference evidence="11" key="1">
    <citation type="submission" date="2025-08" db="UniProtKB">
        <authorList>
            <consortium name="RefSeq"/>
        </authorList>
    </citation>
    <scope>IDENTIFICATION</scope>
</reference>
<dbReference type="Gene3D" id="1.10.10.60">
    <property type="entry name" value="Homeodomain-like"/>
    <property type="match status" value="1"/>
</dbReference>
<dbReference type="CDD" id="cd00086">
    <property type="entry name" value="homeodomain"/>
    <property type="match status" value="1"/>
</dbReference>
<evidence type="ECO:0000256" key="7">
    <source>
        <dbReference type="RuleBase" id="RU000682"/>
    </source>
</evidence>
<dbReference type="AlphaFoldDB" id="A0A7E6EKI3"/>
<dbReference type="SUPFAM" id="SSF46689">
    <property type="entry name" value="Homeodomain-like"/>
    <property type="match status" value="1"/>
</dbReference>
<evidence type="ECO:0000256" key="4">
    <source>
        <dbReference type="ARBA" id="ARBA00023155"/>
    </source>
</evidence>
<evidence type="ECO:0000256" key="5">
    <source>
        <dbReference type="ARBA" id="ARBA00023242"/>
    </source>
</evidence>
<sequence>MFGKSCFRLDPPPAIWLPTLQEKHYEDDDDDIRENEDFKKTKHQGDTIFPWMQKRHSLIGHGKNVEESKRNRTTYSQHQILELEKEFLFDKYLNKRRRVEIADSLNLRERQIKIWFQNRRMKWKKEHQFNCKNRMWHPGTKTASAAATTGTTENTTSTTTARAAAATISTASAPWSIS</sequence>